<feature type="transmembrane region" description="Helical" evidence="1">
    <location>
        <begin position="79"/>
        <end position="100"/>
    </location>
</feature>
<sequence length="103" mass="10489">MDFLLVVASIIVAGSAAGTFLVVRTDLRRGPAVAVSAGTGLVVGLLFFLVVYLAVVAYLAALFAYVIVRRLWSARVAALTGLAAFGAVAVASVAVFAVALSTM</sequence>
<comment type="caution">
    <text evidence="2">The sequence shown here is derived from an EMBL/GenBank/DDBJ whole genome shotgun (WGS) entry which is preliminary data.</text>
</comment>
<dbReference type="RefSeq" id="WP_106131015.1">
    <property type="nucleotide sequence ID" value="NZ_PVZG01000031.1"/>
</dbReference>
<accession>A0A2T0REE7</accession>
<keyword evidence="1" id="KW-0472">Membrane</keyword>
<dbReference type="EMBL" id="PVZG01000031">
    <property type="protein sequence ID" value="PRY19566.1"/>
    <property type="molecule type" value="Genomic_DNA"/>
</dbReference>
<keyword evidence="3" id="KW-1185">Reference proteome</keyword>
<feature type="transmembrane region" description="Helical" evidence="1">
    <location>
        <begin position="41"/>
        <end position="67"/>
    </location>
</feature>
<dbReference type="Proteomes" id="UP000239209">
    <property type="component" value="Unassembled WGS sequence"/>
</dbReference>
<evidence type="ECO:0000256" key="1">
    <source>
        <dbReference type="SAM" id="Phobius"/>
    </source>
</evidence>
<gene>
    <name evidence="2" type="ORF">CLV70_13125</name>
</gene>
<reference evidence="2 3" key="1">
    <citation type="submission" date="2018-03" db="EMBL/GenBank/DDBJ databases">
        <title>Genomic Encyclopedia of Archaeal and Bacterial Type Strains, Phase II (KMG-II): from individual species to whole genera.</title>
        <authorList>
            <person name="Goeker M."/>
        </authorList>
    </citation>
    <scope>NUCLEOTIDE SEQUENCE [LARGE SCALE GENOMIC DNA]</scope>
    <source>
        <strain evidence="2 3">DSM 45348</strain>
    </source>
</reference>
<evidence type="ECO:0000313" key="2">
    <source>
        <dbReference type="EMBL" id="PRY19566.1"/>
    </source>
</evidence>
<name>A0A2T0REE7_9ACTN</name>
<dbReference type="AlphaFoldDB" id="A0A2T0REE7"/>
<evidence type="ECO:0000313" key="3">
    <source>
        <dbReference type="Proteomes" id="UP000239209"/>
    </source>
</evidence>
<keyword evidence="1" id="KW-1133">Transmembrane helix</keyword>
<protein>
    <submittedName>
        <fullName evidence="2">Uncharacterized protein</fullName>
    </submittedName>
</protein>
<organism evidence="2 3">
    <name type="scientific">Pseudosporangium ferrugineum</name>
    <dbReference type="NCBI Taxonomy" id="439699"/>
    <lineage>
        <taxon>Bacteria</taxon>
        <taxon>Bacillati</taxon>
        <taxon>Actinomycetota</taxon>
        <taxon>Actinomycetes</taxon>
        <taxon>Micromonosporales</taxon>
        <taxon>Micromonosporaceae</taxon>
        <taxon>Pseudosporangium</taxon>
    </lineage>
</organism>
<keyword evidence="1" id="KW-0812">Transmembrane</keyword>
<proteinExistence type="predicted"/>